<evidence type="ECO:0000256" key="5">
    <source>
        <dbReference type="ARBA" id="ARBA00022989"/>
    </source>
</evidence>
<proteinExistence type="predicted"/>
<dbReference type="AlphaFoldDB" id="A0A377ZZ53"/>
<evidence type="ECO:0000313" key="8">
    <source>
        <dbReference type="EMBL" id="STU90866.1"/>
    </source>
</evidence>
<evidence type="ECO:0000259" key="7">
    <source>
        <dbReference type="Pfam" id="PF02470"/>
    </source>
</evidence>
<reference evidence="8 9" key="1">
    <citation type="submission" date="2018-06" db="EMBL/GenBank/DDBJ databases">
        <authorList>
            <consortium name="Pathogen Informatics"/>
            <person name="Doyle S."/>
        </authorList>
    </citation>
    <scope>NUCLEOTIDE SEQUENCE [LARGE SCALE GENOMIC DNA]</scope>
    <source>
        <strain evidence="8 9">NCTC10313</strain>
    </source>
</reference>
<dbReference type="GO" id="GO:0005886">
    <property type="term" value="C:plasma membrane"/>
    <property type="evidence" value="ECO:0007669"/>
    <property type="project" value="UniProtKB-SubCell"/>
</dbReference>
<name>A0A377ZZ53_KLEPO</name>
<keyword evidence="3" id="KW-0997">Cell inner membrane</keyword>
<keyword evidence="5" id="KW-1133">Transmembrane helix</keyword>
<accession>A0A377ZZ53</accession>
<evidence type="ECO:0000256" key="6">
    <source>
        <dbReference type="ARBA" id="ARBA00023136"/>
    </source>
</evidence>
<dbReference type="InterPro" id="IPR003399">
    <property type="entry name" value="Mce/MlaD"/>
</dbReference>
<evidence type="ECO:0000256" key="4">
    <source>
        <dbReference type="ARBA" id="ARBA00022692"/>
    </source>
</evidence>
<dbReference type="PANTHER" id="PTHR30462:SF2">
    <property type="entry name" value="INTERMEMBRANE TRANSPORT PROTEIN PQIB"/>
    <property type="match status" value="1"/>
</dbReference>
<dbReference type="Pfam" id="PF02470">
    <property type="entry name" value="MlaD"/>
    <property type="match status" value="1"/>
</dbReference>
<organism evidence="8 9">
    <name type="scientific">Klebsiella pneumoniae subsp. ozaenae</name>
    <dbReference type="NCBI Taxonomy" id="574"/>
    <lineage>
        <taxon>Bacteria</taxon>
        <taxon>Pseudomonadati</taxon>
        <taxon>Pseudomonadota</taxon>
        <taxon>Gammaproteobacteria</taxon>
        <taxon>Enterobacterales</taxon>
        <taxon>Enterobacteriaceae</taxon>
        <taxon>Klebsiella/Raoultella group</taxon>
        <taxon>Klebsiella</taxon>
        <taxon>Klebsiella pneumoniae complex</taxon>
    </lineage>
</organism>
<keyword evidence="2" id="KW-1003">Cell membrane</keyword>
<evidence type="ECO:0000256" key="3">
    <source>
        <dbReference type="ARBA" id="ARBA00022519"/>
    </source>
</evidence>
<dbReference type="InterPro" id="IPR051800">
    <property type="entry name" value="PqiA-PqiB_transport"/>
</dbReference>
<dbReference type="PANTHER" id="PTHR30462">
    <property type="entry name" value="INTERMEMBRANE TRANSPORT PROTEIN PQIB-RELATED"/>
    <property type="match status" value="1"/>
</dbReference>
<evidence type="ECO:0000256" key="2">
    <source>
        <dbReference type="ARBA" id="ARBA00022475"/>
    </source>
</evidence>
<gene>
    <name evidence="8" type="primary">pqiB_2</name>
    <name evidence="8" type="ORF">NCTC10313_04484</name>
</gene>
<evidence type="ECO:0000313" key="9">
    <source>
        <dbReference type="Proteomes" id="UP000254487"/>
    </source>
</evidence>
<protein>
    <submittedName>
        <fullName evidence="8">Paraquat-inducible protein B</fullName>
    </submittedName>
</protein>
<keyword evidence="4" id="KW-0812">Transmembrane</keyword>
<comment type="subcellular location">
    <subcellularLocation>
        <location evidence="1">Cell inner membrane</location>
    </subcellularLocation>
</comment>
<sequence>METSTFDTQKRRITYQLFINAPNDRLVTTNVRFWKDSGIAVDLTSAGMRVEMGSLSTLFGGGVSFDIPEGLDLGEPVANKTEYHLFDDQKSIQDSVFTEHIDYVMFFKDSVRGLQPGAPVEFRGIRLGTVGKVPFFIPG</sequence>
<dbReference type="Proteomes" id="UP000254487">
    <property type="component" value="Unassembled WGS sequence"/>
</dbReference>
<evidence type="ECO:0000256" key="1">
    <source>
        <dbReference type="ARBA" id="ARBA00004533"/>
    </source>
</evidence>
<keyword evidence="6" id="KW-0472">Membrane</keyword>
<feature type="domain" description="Mce/MlaD" evidence="7">
    <location>
        <begin position="101"/>
        <end position="134"/>
    </location>
</feature>
<dbReference type="EMBL" id="UGLW01000003">
    <property type="protein sequence ID" value="STU90866.1"/>
    <property type="molecule type" value="Genomic_DNA"/>
</dbReference>